<protein>
    <recommendedName>
        <fullName evidence="1">Nop domain-containing protein</fullName>
    </recommendedName>
</protein>
<dbReference type="AlphaFoldDB" id="X0WGY3"/>
<accession>X0WGY3</accession>
<dbReference type="InterPro" id="IPR042239">
    <property type="entry name" value="Nop_C"/>
</dbReference>
<dbReference type="InterPro" id="IPR002687">
    <property type="entry name" value="Nop_dom"/>
</dbReference>
<proteinExistence type="predicted"/>
<evidence type="ECO:0000313" key="2">
    <source>
        <dbReference type="EMBL" id="GAG23793.1"/>
    </source>
</evidence>
<feature type="non-terminal residue" evidence="2">
    <location>
        <position position="1"/>
    </location>
</feature>
<dbReference type="PROSITE" id="PS51358">
    <property type="entry name" value="NOP"/>
    <property type="match status" value="1"/>
</dbReference>
<sequence length="121" mass="13242">LSEYISTVTQEIAPNVSRLAGPILAAKLIDKAGGMKRLAMVPSSTIQVMGAEKALFRSKKTNARPPKHGLLYQHPYVHAVPREKRGRRARSLAAKIAIAARADMFSGNYIAEELVAQLKDF</sequence>
<comment type="caution">
    <text evidence="2">The sequence shown here is derived from an EMBL/GenBank/DDBJ whole genome shotgun (WGS) entry which is preliminary data.</text>
</comment>
<name>X0WGY3_9ZZZZ</name>
<evidence type="ECO:0000259" key="1">
    <source>
        <dbReference type="PROSITE" id="PS51358"/>
    </source>
</evidence>
<organism evidence="2">
    <name type="scientific">marine sediment metagenome</name>
    <dbReference type="NCBI Taxonomy" id="412755"/>
    <lineage>
        <taxon>unclassified sequences</taxon>
        <taxon>metagenomes</taxon>
        <taxon>ecological metagenomes</taxon>
    </lineage>
</organism>
<dbReference type="PANTHER" id="PTHR10894:SF0">
    <property type="entry name" value="NUCLEOLAR PROTEIN 56"/>
    <property type="match status" value="1"/>
</dbReference>
<dbReference type="InterPro" id="IPR045056">
    <property type="entry name" value="Nop56/Nop58"/>
</dbReference>
<dbReference type="Pfam" id="PF01798">
    <property type="entry name" value="Nop"/>
    <property type="match status" value="1"/>
</dbReference>
<dbReference type="PANTHER" id="PTHR10894">
    <property type="entry name" value="NUCLEOLAR PROTEIN 5 NUCLEOLAR PROTEIN NOP5 NOP58"/>
    <property type="match status" value="1"/>
</dbReference>
<gene>
    <name evidence="2" type="ORF">S01H1_58967</name>
</gene>
<dbReference type="SUPFAM" id="SSF89124">
    <property type="entry name" value="Nop domain"/>
    <property type="match status" value="1"/>
</dbReference>
<dbReference type="EMBL" id="BARS01038541">
    <property type="protein sequence ID" value="GAG23793.1"/>
    <property type="molecule type" value="Genomic_DNA"/>
</dbReference>
<reference evidence="2" key="1">
    <citation type="journal article" date="2014" name="Front. Microbiol.">
        <title>High frequency of phylogenetically diverse reductive dehalogenase-homologous genes in deep subseafloor sedimentary metagenomes.</title>
        <authorList>
            <person name="Kawai M."/>
            <person name="Futagami T."/>
            <person name="Toyoda A."/>
            <person name="Takaki Y."/>
            <person name="Nishi S."/>
            <person name="Hori S."/>
            <person name="Arai W."/>
            <person name="Tsubouchi T."/>
            <person name="Morono Y."/>
            <person name="Uchiyama I."/>
            <person name="Ito T."/>
            <person name="Fujiyama A."/>
            <person name="Inagaki F."/>
            <person name="Takami H."/>
        </authorList>
    </citation>
    <scope>NUCLEOTIDE SEQUENCE</scope>
    <source>
        <strain evidence="2">Expedition CK06-06</strain>
    </source>
</reference>
<dbReference type="GO" id="GO:0030515">
    <property type="term" value="F:snoRNA binding"/>
    <property type="evidence" value="ECO:0007669"/>
    <property type="project" value="InterPro"/>
</dbReference>
<dbReference type="InterPro" id="IPR036070">
    <property type="entry name" value="Nop_dom_sf"/>
</dbReference>
<feature type="domain" description="Nop" evidence="1">
    <location>
        <begin position="12"/>
        <end position="121"/>
    </location>
</feature>
<dbReference type="Gene3D" id="1.10.246.90">
    <property type="entry name" value="Nop domain"/>
    <property type="match status" value="1"/>
</dbReference>
<dbReference type="GO" id="GO:0031428">
    <property type="term" value="C:box C/D methylation guide snoRNP complex"/>
    <property type="evidence" value="ECO:0007669"/>
    <property type="project" value="InterPro"/>
</dbReference>
<dbReference type="GO" id="GO:0032040">
    <property type="term" value="C:small-subunit processome"/>
    <property type="evidence" value="ECO:0007669"/>
    <property type="project" value="InterPro"/>
</dbReference>